<name>A0A2P4ZXS5_9HYPO</name>
<gene>
    <name evidence="1" type="ORF">TGAM01_v202169</name>
</gene>
<reference evidence="1 2" key="1">
    <citation type="journal article" date="2016" name="Genome Announc.">
        <title>Draft Whole-Genome Sequence of Trichoderma gamsii T6085, a Promising Biocontrol Agent of Fusarium Head Blight on Wheat.</title>
        <authorList>
            <person name="Baroncelli R."/>
            <person name="Zapparata A."/>
            <person name="Piaggeschi G."/>
            <person name="Sarrocco S."/>
            <person name="Vannacci G."/>
        </authorList>
    </citation>
    <scope>NUCLEOTIDE SEQUENCE [LARGE SCALE GENOMIC DNA]</scope>
    <source>
        <strain evidence="1 2">T6085</strain>
    </source>
</reference>
<dbReference type="Proteomes" id="UP000054821">
    <property type="component" value="Unassembled WGS sequence"/>
</dbReference>
<dbReference type="AlphaFoldDB" id="A0A2P4ZXS5"/>
<proteinExistence type="predicted"/>
<evidence type="ECO:0000313" key="2">
    <source>
        <dbReference type="Proteomes" id="UP000054821"/>
    </source>
</evidence>
<protein>
    <submittedName>
        <fullName evidence="1">Uncharacterized protein</fullName>
    </submittedName>
</protein>
<accession>A0A2P4ZXS5</accession>
<dbReference type="GeneID" id="36347386"/>
<organism evidence="1 2">
    <name type="scientific">Trichoderma gamsii</name>
    <dbReference type="NCBI Taxonomy" id="398673"/>
    <lineage>
        <taxon>Eukaryota</taxon>
        <taxon>Fungi</taxon>
        <taxon>Dikarya</taxon>
        <taxon>Ascomycota</taxon>
        <taxon>Pezizomycotina</taxon>
        <taxon>Sordariomycetes</taxon>
        <taxon>Hypocreomycetidae</taxon>
        <taxon>Hypocreales</taxon>
        <taxon>Hypocreaceae</taxon>
        <taxon>Trichoderma</taxon>
    </lineage>
</organism>
<dbReference type="RefSeq" id="XP_024406340.1">
    <property type="nucleotide sequence ID" value="XM_024548937.1"/>
</dbReference>
<dbReference type="EMBL" id="JPDN02000005">
    <property type="protein sequence ID" value="PON29061.1"/>
    <property type="molecule type" value="Genomic_DNA"/>
</dbReference>
<comment type="caution">
    <text evidence="1">The sequence shown here is derived from an EMBL/GenBank/DDBJ whole genome shotgun (WGS) entry which is preliminary data.</text>
</comment>
<keyword evidence="2" id="KW-1185">Reference proteome</keyword>
<evidence type="ECO:0000313" key="1">
    <source>
        <dbReference type="EMBL" id="PON29061.1"/>
    </source>
</evidence>
<sequence length="74" mass="7687">MNTLGGHQGSTALGFDLPLGSKVLNINNALICFGSYCIGLPTTGASIILPFESLYTAPNDCCLGEPSVEKNRGI</sequence>